<name>A0A5C5ZC62_9BACT</name>
<accession>A0A5C5ZC62</accession>
<organism evidence="1 2">
    <name type="scientific">Novipirellula herctigrandis</name>
    <dbReference type="NCBI Taxonomy" id="2527986"/>
    <lineage>
        <taxon>Bacteria</taxon>
        <taxon>Pseudomonadati</taxon>
        <taxon>Planctomycetota</taxon>
        <taxon>Planctomycetia</taxon>
        <taxon>Pirellulales</taxon>
        <taxon>Pirellulaceae</taxon>
        <taxon>Novipirellula</taxon>
    </lineage>
</organism>
<dbReference type="Proteomes" id="UP000315010">
    <property type="component" value="Unassembled WGS sequence"/>
</dbReference>
<gene>
    <name evidence="1" type="ORF">CA13_62270</name>
</gene>
<dbReference type="AlphaFoldDB" id="A0A5C5ZC62"/>
<proteinExistence type="predicted"/>
<keyword evidence="2" id="KW-1185">Reference proteome</keyword>
<comment type="caution">
    <text evidence="1">The sequence shown here is derived from an EMBL/GenBank/DDBJ whole genome shotgun (WGS) entry which is preliminary data.</text>
</comment>
<dbReference type="EMBL" id="SJPJ01000001">
    <property type="protein sequence ID" value="TWT84747.1"/>
    <property type="molecule type" value="Genomic_DNA"/>
</dbReference>
<evidence type="ECO:0000313" key="1">
    <source>
        <dbReference type="EMBL" id="TWT84747.1"/>
    </source>
</evidence>
<protein>
    <submittedName>
        <fullName evidence="1">Uncharacterized protein</fullName>
    </submittedName>
</protein>
<reference evidence="1 2" key="1">
    <citation type="submission" date="2019-02" db="EMBL/GenBank/DDBJ databases">
        <title>Deep-cultivation of Planctomycetes and their phenomic and genomic characterization uncovers novel biology.</title>
        <authorList>
            <person name="Wiegand S."/>
            <person name="Jogler M."/>
            <person name="Boedeker C."/>
            <person name="Pinto D."/>
            <person name="Vollmers J."/>
            <person name="Rivas-Marin E."/>
            <person name="Kohn T."/>
            <person name="Peeters S.H."/>
            <person name="Heuer A."/>
            <person name="Rast P."/>
            <person name="Oberbeckmann S."/>
            <person name="Bunk B."/>
            <person name="Jeske O."/>
            <person name="Meyerdierks A."/>
            <person name="Storesund J.E."/>
            <person name="Kallscheuer N."/>
            <person name="Luecker S."/>
            <person name="Lage O.M."/>
            <person name="Pohl T."/>
            <person name="Merkel B.J."/>
            <person name="Hornburger P."/>
            <person name="Mueller R.-W."/>
            <person name="Bruemmer F."/>
            <person name="Labrenz M."/>
            <person name="Spormann A.M."/>
            <person name="Op Den Camp H."/>
            <person name="Overmann J."/>
            <person name="Amann R."/>
            <person name="Jetten M.S.M."/>
            <person name="Mascher T."/>
            <person name="Medema M.H."/>
            <person name="Devos D.P."/>
            <person name="Kaster A.-K."/>
            <person name="Ovreas L."/>
            <person name="Rohde M."/>
            <person name="Galperin M.Y."/>
            <person name="Jogler C."/>
        </authorList>
    </citation>
    <scope>NUCLEOTIDE SEQUENCE [LARGE SCALE GENOMIC DNA]</scope>
    <source>
        <strain evidence="1 2">CA13</strain>
    </source>
</reference>
<sequence length="73" mass="8660">MAYRYHFLHSEIHHVPARRTNCDHRVVAEDDTAPVHRNVIRPIGLLLRQGVRYRLCDRTKCTPVYRGTRRPIV</sequence>
<evidence type="ECO:0000313" key="2">
    <source>
        <dbReference type="Proteomes" id="UP000315010"/>
    </source>
</evidence>